<reference evidence="2" key="1">
    <citation type="submission" date="2021-01" db="EMBL/GenBank/DDBJ databases">
        <title>Whole genome shotgun sequence of Rhizocola hellebori NBRC 109834.</title>
        <authorList>
            <person name="Komaki H."/>
            <person name="Tamura T."/>
        </authorList>
    </citation>
    <scope>NUCLEOTIDE SEQUENCE</scope>
    <source>
        <strain evidence="2">NBRC 109834</strain>
    </source>
</reference>
<accession>A0A8J3VER2</accession>
<dbReference type="InterPro" id="IPR041581">
    <property type="entry name" value="Glyoxalase_6"/>
</dbReference>
<dbReference type="EMBL" id="BONY01000006">
    <property type="protein sequence ID" value="GIH03238.1"/>
    <property type="molecule type" value="Genomic_DNA"/>
</dbReference>
<dbReference type="PANTHER" id="PTHR35908:SF1">
    <property type="entry name" value="CONSERVED PROTEIN"/>
    <property type="match status" value="1"/>
</dbReference>
<dbReference type="Gene3D" id="3.10.180.10">
    <property type="entry name" value="2,3-Dihydroxybiphenyl 1,2-Dioxygenase, domain 1"/>
    <property type="match status" value="1"/>
</dbReference>
<comment type="caution">
    <text evidence="2">The sequence shown here is derived from an EMBL/GenBank/DDBJ whole genome shotgun (WGS) entry which is preliminary data.</text>
</comment>
<dbReference type="CDD" id="cd06587">
    <property type="entry name" value="VOC"/>
    <property type="match status" value="1"/>
</dbReference>
<dbReference type="RefSeq" id="WP_203907153.1">
    <property type="nucleotide sequence ID" value="NZ_BONY01000006.1"/>
</dbReference>
<dbReference type="Proteomes" id="UP000612899">
    <property type="component" value="Unassembled WGS sequence"/>
</dbReference>
<dbReference type="InterPro" id="IPR037523">
    <property type="entry name" value="VOC_core"/>
</dbReference>
<name>A0A8J3VER2_9ACTN</name>
<evidence type="ECO:0000313" key="2">
    <source>
        <dbReference type="EMBL" id="GIH03238.1"/>
    </source>
</evidence>
<feature type="domain" description="VOC" evidence="1">
    <location>
        <begin position="4"/>
        <end position="107"/>
    </location>
</feature>
<dbReference type="SUPFAM" id="SSF54593">
    <property type="entry name" value="Glyoxalase/Bleomycin resistance protein/Dihydroxybiphenyl dioxygenase"/>
    <property type="match status" value="1"/>
</dbReference>
<protein>
    <submittedName>
        <fullName evidence="2">Glyoxalase</fullName>
    </submittedName>
</protein>
<sequence length="109" mass="12066">MGLRWHGTVVAAIDPARLARWWAEVLGVRVIYERPDVVVLPGLRFVQTSSEKNGKNRLHLELDSDDLAADVEKLMDMGARHVVAAPAKPGWVVLADPEGNEFCVLAPER</sequence>
<dbReference type="InterPro" id="IPR029068">
    <property type="entry name" value="Glyas_Bleomycin-R_OHBP_Dase"/>
</dbReference>
<dbReference type="PROSITE" id="PS51819">
    <property type="entry name" value="VOC"/>
    <property type="match status" value="1"/>
</dbReference>
<proteinExistence type="predicted"/>
<evidence type="ECO:0000259" key="1">
    <source>
        <dbReference type="PROSITE" id="PS51819"/>
    </source>
</evidence>
<evidence type="ECO:0000313" key="3">
    <source>
        <dbReference type="Proteomes" id="UP000612899"/>
    </source>
</evidence>
<dbReference type="Pfam" id="PF18029">
    <property type="entry name" value="Glyoxalase_6"/>
    <property type="match status" value="1"/>
</dbReference>
<dbReference type="AlphaFoldDB" id="A0A8J3VER2"/>
<organism evidence="2 3">
    <name type="scientific">Rhizocola hellebori</name>
    <dbReference type="NCBI Taxonomy" id="1392758"/>
    <lineage>
        <taxon>Bacteria</taxon>
        <taxon>Bacillati</taxon>
        <taxon>Actinomycetota</taxon>
        <taxon>Actinomycetes</taxon>
        <taxon>Micromonosporales</taxon>
        <taxon>Micromonosporaceae</taxon>
        <taxon>Rhizocola</taxon>
    </lineage>
</organism>
<gene>
    <name evidence="2" type="ORF">Rhe02_13050</name>
</gene>
<dbReference type="PANTHER" id="PTHR35908">
    <property type="entry name" value="HYPOTHETICAL FUSION PROTEIN"/>
    <property type="match status" value="1"/>
</dbReference>
<keyword evidence="3" id="KW-1185">Reference proteome</keyword>